<feature type="transmembrane region" description="Helical" evidence="1">
    <location>
        <begin position="226"/>
        <end position="245"/>
    </location>
</feature>
<dbReference type="PANTHER" id="PTHR46663:SF2">
    <property type="entry name" value="GGDEF DOMAIN-CONTAINING PROTEIN"/>
    <property type="match status" value="1"/>
</dbReference>
<feature type="domain" description="GGDEF" evidence="2">
    <location>
        <begin position="353"/>
        <end position="485"/>
    </location>
</feature>
<dbReference type="NCBIfam" id="TIGR00254">
    <property type="entry name" value="GGDEF"/>
    <property type="match status" value="1"/>
</dbReference>
<dbReference type="Gene3D" id="3.30.70.270">
    <property type="match status" value="1"/>
</dbReference>
<evidence type="ECO:0000313" key="3">
    <source>
        <dbReference type="EMBL" id="MET3683164.1"/>
    </source>
</evidence>
<feature type="transmembrane region" description="Helical" evidence="1">
    <location>
        <begin position="266"/>
        <end position="284"/>
    </location>
</feature>
<feature type="transmembrane region" description="Helical" evidence="1">
    <location>
        <begin position="170"/>
        <end position="189"/>
    </location>
</feature>
<gene>
    <name evidence="3" type="ORF">ABID56_001255</name>
</gene>
<sequence>MQLQNHGIVKIASVVLLSFIVMMALYNAPQIRSIVGPGVLAMGSVAVSFWLFRQYWMLDTQNKYFWLLLSLGMMLFSLTNIYYFIEKFILPVDQFTSATNWLWVLSYLIFFIALIYKMLILTNYRASQQLIFNIIILITFVTSLSLHYILMPMLNLSRRSAGGASVELVYPILDLIIVVVAVVLMNLTWQTVQVKWYIVLGFLTLILTDSLYFYLSVIEGIEIGSYLHSLWLLGVLLIGHAGTFAKNHDDIKLSRYGHQFSLRQEVFSYVVGILLVLFVINSYGWELNSLSLGLSFIMIMMMIRNVYLIRRNMHLVKQYQYLAYHDVLTGLYNRSKFNDDLSLYVTKATAHDESLALIMMDLDDFKSVNDGYGHHVGDELLKQVANRLKNSLSEEAFLYRLGGDEFVTLIPRATQVDADWIADRVEEQFQHSFNILGATLRMKPSIGMSFYPNDGHDGDVLLQRADAAMYQMKYDDKKHVGMVAKQT</sequence>
<dbReference type="EMBL" id="JBEPMX010000005">
    <property type="protein sequence ID" value="MET3683164.1"/>
    <property type="molecule type" value="Genomic_DNA"/>
</dbReference>
<keyword evidence="1" id="KW-0812">Transmembrane</keyword>
<dbReference type="CDD" id="cd01949">
    <property type="entry name" value="GGDEF"/>
    <property type="match status" value="1"/>
</dbReference>
<feature type="transmembrane region" description="Helical" evidence="1">
    <location>
        <begin position="196"/>
        <end position="214"/>
    </location>
</feature>
<keyword evidence="1" id="KW-1133">Transmembrane helix</keyword>
<feature type="transmembrane region" description="Helical" evidence="1">
    <location>
        <begin position="34"/>
        <end position="52"/>
    </location>
</feature>
<dbReference type="Proteomes" id="UP001549167">
    <property type="component" value="Unassembled WGS sequence"/>
</dbReference>
<dbReference type="SMART" id="SM00267">
    <property type="entry name" value="GGDEF"/>
    <property type="match status" value="1"/>
</dbReference>
<keyword evidence="1" id="KW-0472">Membrane</keyword>
<accession>A0ABV2KUB4</accession>
<feature type="transmembrane region" description="Helical" evidence="1">
    <location>
        <begin position="7"/>
        <end position="28"/>
    </location>
</feature>
<evidence type="ECO:0000313" key="4">
    <source>
        <dbReference type="Proteomes" id="UP001549167"/>
    </source>
</evidence>
<keyword evidence="4" id="KW-1185">Reference proteome</keyword>
<feature type="transmembrane region" description="Helical" evidence="1">
    <location>
        <begin position="100"/>
        <end position="119"/>
    </location>
</feature>
<dbReference type="PANTHER" id="PTHR46663">
    <property type="entry name" value="DIGUANYLATE CYCLASE DGCT-RELATED"/>
    <property type="match status" value="1"/>
</dbReference>
<proteinExistence type="predicted"/>
<comment type="caution">
    <text evidence="3">The sequence shown here is derived from an EMBL/GenBank/DDBJ whole genome shotgun (WGS) entry which is preliminary data.</text>
</comment>
<reference evidence="3 4" key="1">
    <citation type="submission" date="2024-06" db="EMBL/GenBank/DDBJ databases">
        <title>Genomic Encyclopedia of Type Strains, Phase IV (KMG-IV): sequencing the most valuable type-strain genomes for metagenomic binning, comparative biology and taxonomic classification.</title>
        <authorList>
            <person name="Goeker M."/>
        </authorList>
    </citation>
    <scope>NUCLEOTIDE SEQUENCE [LARGE SCALE GENOMIC DNA]</scope>
    <source>
        <strain evidence="3 4">DSM 23520</strain>
    </source>
</reference>
<dbReference type="InterPro" id="IPR000160">
    <property type="entry name" value="GGDEF_dom"/>
</dbReference>
<evidence type="ECO:0000259" key="2">
    <source>
        <dbReference type="PROSITE" id="PS50887"/>
    </source>
</evidence>
<protein>
    <submittedName>
        <fullName evidence="3">Diguanylate cyclase (GGDEF)-like protein</fullName>
    </submittedName>
</protein>
<dbReference type="Pfam" id="PF00990">
    <property type="entry name" value="GGDEF"/>
    <property type="match status" value="1"/>
</dbReference>
<dbReference type="PROSITE" id="PS50887">
    <property type="entry name" value="GGDEF"/>
    <property type="match status" value="1"/>
</dbReference>
<name>A0ABV2KUB4_9BACI</name>
<dbReference type="InterPro" id="IPR029787">
    <property type="entry name" value="Nucleotide_cyclase"/>
</dbReference>
<feature type="transmembrane region" description="Helical" evidence="1">
    <location>
        <begin position="290"/>
        <end position="309"/>
    </location>
</feature>
<dbReference type="RefSeq" id="WP_354219757.1">
    <property type="nucleotide sequence ID" value="NZ_JBEPMX010000005.1"/>
</dbReference>
<dbReference type="InterPro" id="IPR052163">
    <property type="entry name" value="DGC-Regulatory_Protein"/>
</dbReference>
<feature type="transmembrane region" description="Helical" evidence="1">
    <location>
        <begin position="131"/>
        <end position="150"/>
    </location>
</feature>
<organism evidence="3 4">
    <name type="scientific">Alkalibacillus flavidus</name>
    <dbReference type="NCBI Taxonomy" id="546021"/>
    <lineage>
        <taxon>Bacteria</taxon>
        <taxon>Bacillati</taxon>
        <taxon>Bacillota</taxon>
        <taxon>Bacilli</taxon>
        <taxon>Bacillales</taxon>
        <taxon>Bacillaceae</taxon>
        <taxon>Alkalibacillus</taxon>
    </lineage>
</organism>
<evidence type="ECO:0000256" key="1">
    <source>
        <dbReference type="SAM" id="Phobius"/>
    </source>
</evidence>
<dbReference type="SUPFAM" id="SSF55073">
    <property type="entry name" value="Nucleotide cyclase"/>
    <property type="match status" value="1"/>
</dbReference>
<dbReference type="InterPro" id="IPR043128">
    <property type="entry name" value="Rev_trsase/Diguanyl_cyclase"/>
</dbReference>
<feature type="transmembrane region" description="Helical" evidence="1">
    <location>
        <begin position="64"/>
        <end position="85"/>
    </location>
</feature>